<protein>
    <submittedName>
        <fullName evidence="2">Uncharacterized protein</fullName>
    </submittedName>
</protein>
<evidence type="ECO:0000313" key="3">
    <source>
        <dbReference type="Proteomes" id="UP001204851"/>
    </source>
</evidence>
<evidence type="ECO:0000313" key="2">
    <source>
        <dbReference type="EMBL" id="MCO5978167.1"/>
    </source>
</evidence>
<gene>
    <name evidence="2" type="ORF">M0L44_15820</name>
</gene>
<dbReference type="EMBL" id="JAMXMC010000009">
    <property type="protein sequence ID" value="MCO5978167.1"/>
    <property type="molecule type" value="Genomic_DNA"/>
</dbReference>
<feature type="signal peptide" evidence="1">
    <location>
        <begin position="1"/>
        <end position="31"/>
    </location>
</feature>
<dbReference type="Proteomes" id="UP001204851">
    <property type="component" value="Unassembled WGS sequence"/>
</dbReference>
<dbReference type="SUPFAM" id="SSF82171">
    <property type="entry name" value="DPP6 N-terminal domain-like"/>
    <property type="match status" value="1"/>
</dbReference>
<dbReference type="RefSeq" id="WP_252770779.1">
    <property type="nucleotide sequence ID" value="NZ_JAMXMC010000009.1"/>
</dbReference>
<evidence type="ECO:0000256" key="1">
    <source>
        <dbReference type="SAM" id="SignalP"/>
    </source>
</evidence>
<accession>A0ABT1BPM4</accession>
<organism evidence="2 3">
    <name type="scientific">Ideonella oryzae</name>
    <dbReference type="NCBI Taxonomy" id="2937441"/>
    <lineage>
        <taxon>Bacteria</taxon>
        <taxon>Pseudomonadati</taxon>
        <taxon>Pseudomonadota</taxon>
        <taxon>Betaproteobacteria</taxon>
        <taxon>Burkholderiales</taxon>
        <taxon>Sphaerotilaceae</taxon>
        <taxon>Ideonella</taxon>
    </lineage>
</organism>
<keyword evidence="1" id="KW-0732">Signal</keyword>
<reference evidence="2 3" key="1">
    <citation type="submission" date="2022-06" db="EMBL/GenBank/DDBJ databases">
        <title>Ideonella sp. NS12-5 Genome sequencing and assembly.</title>
        <authorList>
            <person name="Jung Y."/>
        </authorList>
    </citation>
    <scope>NUCLEOTIDE SEQUENCE [LARGE SCALE GENOMIC DNA]</scope>
    <source>
        <strain evidence="2 3">NS12-5</strain>
    </source>
</reference>
<feature type="chain" id="PRO_5046900186" evidence="1">
    <location>
        <begin position="32"/>
        <end position="421"/>
    </location>
</feature>
<sequence>MTLRPAGSSLRQCLQRLAALCLLPLGLSAQAQGVETLVTNAAIVDFEFDWGRDGLNCPTCNQGAGNARLAWTDGRLNLWVANVDYATGAFVPASGRGVKVDTNTALVTTYGNGPEWAFSALGSQLVYTKYLPDQPPSDATAGIGVATLVNGLWTPEMLDDSLQRISPIATLDQSNPAAMVQYQDVTKTQTFWRLMADGTVEHPIAVQGYSAGARRWVPGTGKVILTGKAPSGYNQVFLFDTDSGQAQQLTNENGNVSGAMMWQAPEYNNEYVFFAVLNGKMLVVYRQLPDASGLPAWQVIQRSTLPTGFPYVWSPEYFVHNGRSYIFFQMNKTSIASNMSKPSQIGMVGILPDNSTLVNLTPDTTTSRVRMDPEYYITAQGPFIYYNRYQLATSDTGPVPDGVWRVDTQLGPPVIGSSLSR</sequence>
<comment type="caution">
    <text evidence="2">The sequence shown here is derived from an EMBL/GenBank/DDBJ whole genome shotgun (WGS) entry which is preliminary data.</text>
</comment>
<keyword evidence="3" id="KW-1185">Reference proteome</keyword>
<name>A0ABT1BPM4_9BURK</name>
<proteinExistence type="predicted"/>